<accession>A0ABW4DVY5</accession>
<evidence type="ECO:0000313" key="3">
    <source>
        <dbReference type="Proteomes" id="UP001597302"/>
    </source>
</evidence>
<sequence>MGRHSRAMATILLIHGAWHGGWCWDALAEALQARGHRVLCPDLPDAPGTGLMDAAATLPHAPVILGHSMGGMLAEVMAQSRPPRLLIHLCSYLPLPGDSLAALDRLLPAPARHWPRDVQGRLILPPEAAQNLFYHDVPAPNAAAALTRLRPQPPGPLRDPLPSLRRAPVRRHYILCGTDRALPIALQRAMLARAPVEHWHETPWGHSPFLSDPQGLAAVLDRIIGTENPS</sequence>
<keyword evidence="2" id="KW-0378">Hydrolase</keyword>
<comment type="caution">
    <text evidence="2">The sequence shown here is derived from an EMBL/GenBank/DDBJ whole genome shotgun (WGS) entry which is preliminary data.</text>
</comment>
<gene>
    <name evidence="2" type="ORF">ACFQ5P_11460</name>
</gene>
<dbReference type="PANTHER" id="PTHR37017">
    <property type="entry name" value="AB HYDROLASE-1 DOMAIN-CONTAINING PROTEIN-RELATED"/>
    <property type="match status" value="1"/>
</dbReference>
<dbReference type="Proteomes" id="UP001597302">
    <property type="component" value="Unassembled WGS sequence"/>
</dbReference>
<reference evidence="3" key="1">
    <citation type="journal article" date="2019" name="Int. J. Syst. Evol. Microbiol.">
        <title>The Global Catalogue of Microorganisms (GCM) 10K type strain sequencing project: providing services to taxonomists for standard genome sequencing and annotation.</title>
        <authorList>
            <consortium name="The Broad Institute Genomics Platform"/>
            <consortium name="The Broad Institute Genome Sequencing Center for Infectious Disease"/>
            <person name="Wu L."/>
            <person name="Ma J."/>
        </authorList>
    </citation>
    <scope>NUCLEOTIDE SEQUENCE [LARGE SCALE GENOMIC DNA]</scope>
    <source>
        <strain evidence="3">CCM 8875</strain>
    </source>
</reference>
<dbReference type="PANTHER" id="PTHR37017:SF11">
    <property type="entry name" value="ESTERASE_LIPASE_THIOESTERASE DOMAIN-CONTAINING PROTEIN"/>
    <property type="match status" value="1"/>
</dbReference>
<keyword evidence="3" id="KW-1185">Reference proteome</keyword>
<feature type="domain" description="AB hydrolase-1" evidence="1">
    <location>
        <begin position="11"/>
        <end position="218"/>
    </location>
</feature>
<dbReference type="InterPro" id="IPR052897">
    <property type="entry name" value="Sec-Metab_Biosynth_Hydrolase"/>
</dbReference>
<dbReference type="SUPFAM" id="SSF53474">
    <property type="entry name" value="alpha/beta-Hydrolases"/>
    <property type="match status" value="1"/>
</dbReference>
<organism evidence="2 3">
    <name type="scientific">Paracoccus nototheniae</name>
    <dbReference type="NCBI Taxonomy" id="2489002"/>
    <lineage>
        <taxon>Bacteria</taxon>
        <taxon>Pseudomonadati</taxon>
        <taxon>Pseudomonadota</taxon>
        <taxon>Alphaproteobacteria</taxon>
        <taxon>Rhodobacterales</taxon>
        <taxon>Paracoccaceae</taxon>
        <taxon>Paracoccus</taxon>
    </lineage>
</organism>
<name>A0ABW4DVY5_9RHOB</name>
<dbReference type="GO" id="GO:0016787">
    <property type="term" value="F:hydrolase activity"/>
    <property type="evidence" value="ECO:0007669"/>
    <property type="project" value="UniProtKB-KW"/>
</dbReference>
<dbReference type="Pfam" id="PF12697">
    <property type="entry name" value="Abhydrolase_6"/>
    <property type="match status" value="1"/>
</dbReference>
<proteinExistence type="predicted"/>
<evidence type="ECO:0000313" key="2">
    <source>
        <dbReference type="EMBL" id="MFD1481912.1"/>
    </source>
</evidence>
<evidence type="ECO:0000259" key="1">
    <source>
        <dbReference type="Pfam" id="PF12697"/>
    </source>
</evidence>
<dbReference type="InterPro" id="IPR029058">
    <property type="entry name" value="AB_hydrolase_fold"/>
</dbReference>
<dbReference type="RefSeq" id="WP_242679491.1">
    <property type="nucleotide sequence ID" value="NZ_CBCSAJ010000003.1"/>
</dbReference>
<dbReference type="Gene3D" id="3.40.50.1820">
    <property type="entry name" value="alpha/beta hydrolase"/>
    <property type="match status" value="1"/>
</dbReference>
<dbReference type="InterPro" id="IPR000073">
    <property type="entry name" value="AB_hydrolase_1"/>
</dbReference>
<dbReference type="EMBL" id="JBHTOQ010000022">
    <property type="protein sequence ID" value="MFD1481912.1"/>
    <property type="molecule type" value="Genomic_DNA"/>
</dbReference>
<protein>
    <submittedName>
        <fullName evidence="2">Alpha/beta fold hydrolase</fullName>
    </submittedName>
</protein>